<dbReference type="Gene3D" id="1.20.58.2050">
    <property type="match status" value="1"/>
</dbReference>
<comment type="subcellular location">
    <subcellularLocation>
        <location evidence="1">Nucleus</location>
    </subcellularLocation>
</comment>
<keyword evidence="1" id="KW-0539">Nucleus</keyword>
<evidence type="ECO:0000313" key="4">
    <source>
        <dbReference type="Proteomes" id="UP000838878"/>
    </source>
</evidence>
<dbReference type="SUPFAM" id="SSF160059">
    <property type="entry name" value="PriA/YqbF domain"/>
    <property type="match status" value="1"/>
</dbReference>
<proteinExistence type="inferred from homology"/>
<keyword evidence="4" id="KW-1185">Reference proteome</keyword>
<sequence length="194" mass="21918">MSFSNYLSITDILVTNEKVPCKFLHDLPKMGFLDPSASEDDLKIGTNLEIPLWLAESLYIRRPPLVSVELPKIYKETYREILNADSCTVDMHKLGQHFYELGCYIAKYDIKGDVASTLVNTFRQRFKMILAASVATDSISALQPLSASERDRTEAAVVTEKALSGWLKRGDCPLTTANMVANHRKRKRAEMEML</sequence>
<dbReference type="InterPro" id="IPR036224">
    <property type="entry name" value="GINS_bundle-like_dom_sf"/>
</dbReference>
<dbReference type="PANTHER" id="PTHR22768">
    <property type="entry name" value="DNA REPLICATION COMPLEX GINS PROTEIN PSF3"/>
    <property type="match status" value="1"/>
</dbReference>
<dbReference type="EMBL" id="OV170221">
    <property type="protein sequence ID" value="CAH0713232.1"/>
    <property type="molecule type" value="Genomic_DNA"/>
</dbReference>
<dbReference type="OrthoDB" id="10251744at2759"/>
<dbReference type="GO" id="GO:0000811">
    <property type="term" value="C:GINS complex"/>
    <property type="evidence" value="ECO:0007669"/>
    <property type="project" value="UniProtKB-UniRule"/>
</dbReference>
<evidence type="ECO:0000259" key="2">
    <source>
        <dbReference type="Pfam" id="PF22466"/>
    </source>
</evidence>
<dbReference type="Pfam" id="PF22466">
    <property type="entry name" value="PSF3_N"/>
    <property type="match status" value="1"/>
</dbReference>
<dbReference type="AlphaFoldDB" id="A0A8J9VL03"/>
<dbReference type="InterPro" id="IPR055221">
    <property type="entry name" value="PSF3_N"/>
</dbReference>
<keyword evidence="1" id="KW-0235">DNA replication</keyword>
<protein>
    <recommendedName>
        <fullName evidence="1">DNA replication complex GINS protein PSF3</fullName>
    </recommendedName>
</protein>
<dbReference type="PANTHER" id="PTHR22768:SF0">
    <property type="entry name" value="DNA REPLICATION COMPLEX GINS PROTEIN PSF3"/>
    <property type="match status" value="1"/>
</dbReference>
<reference evidence="3" key="1">
    <citation type="submission" date="2021-12" db="EMBL/GenBank/DDBJ databases">
        <authorList>
            <person name="Martin H S."/>
        </authorList>
    </citation>
    <scope>NUCLEOTIDE SEQUENCE</scope>
</reference>
<dbReference type="InterPro" id="IPR038437">
    <property type="entry name" value="GINS_Psf3_sf"/>
</dbReference>
<name>A0A8J9VL03_9NEOP</name>
<dbReference type="SUPFAM" id="SSF158573">
    <property type="entry name" value="GINS helical bundle-like"/>
    <property type="match status" value="1"/>
</dbReference>
<comment type="subunit">
    <text evidence="1">Component of the GINS complex.</text>
</comment>
<organism evidence="3 4">
    <name type="scientific">Brenthis ino</name>
    <name type="common">lesser marbled fritillary</name>
    <dbReference type="NCBI Taxonomy" id="405034"/>
    <lineage>
        <taxon>Eukaryota</taxon>
        <taxon>Metazoa</taxon>
        <taxon>Ecdysozoa</taxon>
        <taxon>Arthropoda</taxon>
        <taxon>Hexapoda</taxon>
        <taxon>Insecta</taxon>
        <taxon>Pterygota</taxon>
        <taxon>Neoptera</taxon>
        <taxon>Endopterygota</taxon>
        <taxon>Lepidoptera</taxon>
        <taxon>Glossata</taxon>
        <taxon>Ditrysia</taxon>
        <taxon>Papilionoidea</taxon>
        <taxon>Nymphalidae</taxon>
        <taxon>Heliconiinae</taxon>
        <taxon>Argynnini</taxon>
        <taxon>Brenthis</taxon>
    </lineage>
</organism>
<comment type="function">
    <text evidence="1">The GINS complex plays an essential role in the initiation of DNA replication.</text>
</comment>
<feature type="non-terminal residue" evidence="3">
    <location>
        <position position="194"/>
    </location>
</feature>
<comment type="similarity">
    <text evidence="1">Belongs to the GINS3/PSF3 family.</text>
</comment>
<dbReference type="CDD" id="cd11713">
    <property type="entry name" value="GINS_A_psf3"/>
    <property type="match status" value="1"/>
</dbReference>
<dbReference type="CDD" id="cd21693">
    <property type="entry name" value="GINS_B_Psf3"/>
    <property type="match status" value="1"/>
</dbReference>
<dbReference type="InterPro" id="IPR010492">
    <property type="entry name" value="GINS_Psf3"/>
</dbReference>
<accession>A0A8J9VL03</accession>
<evidence type="ECO:0000256" key="1">
    <source>
        <dbReference type="RuleBase" id="RU367161"/>
    </source>
</evidence>
<dbReference type="GO" id="GO:1902975">
    <property type="term" value="P:mitotic DNA replication initiation"/>
    <property type="evidence" value="ECO:0007669"/>
    <property type="project" value="TreeGrafter"/>
</dbReference>
<feature type="domain" description="DNA replication complex GINS protein PSF3 N-terminal" evidence="2">
    <location>
        <begin position="8"/>
        <end position="60"/>
    </location>
</feature>
<gene>
    <name evidence="3" type="ORF">BINO364_LOCUS413</name>
</gene>
<evidence type="ECO:0000313" key="3">
    <source>
        <dbReference type="EMBL" id="CAH0713232.1"/>
    </source>
</evidence>
<dbReference type="Proteomes" id="UP000838878">
    <property type="component" value="Chromosome 1"/>
</dbReference>